<sequence length="247" mass="27920">MSVEKLVSTRSQAHTDVRVVSLFRSQWLIAIPDRTPRVDYAGRLGIKIAAGGDWKVLFSHLEGSQSAEQQCDACAAKKHYCFVVNRDSNGRPNTNRCFRCFTAHKPCSFVRKVDKPTIQKGPSSRKHHRLPEHDSEQASSGSVNSRGFQPKRLKRESSMPSCSLHHFESDENDSDNEVNVKRDPAVTKTQIELEHAKRTVKSLGSRSKELRLELIKARNRVDQCTIQLATARIHIRNQKLKNGDVVP</sequence>
<gene>
    <name evidence="2" type="ORF">AMATHDRAFT_7896</name>
</gene>
<proteinExistence type="predicted"/>
<dbReference type="AlphaFoldDB" id="A0A2A9NF76"/>
<protein>
    <submittedName>
        <fullName evidence="2">Uncharacterized protein</fullName>
    </submittedName>
</protein>
<keyword evidence="3" id="KW-1185">Reference proteome</keyword>
<dbReference type="EMBL" id="KZ302201">
    <property type="protein sequence ID" value="PFH46362.1"/>
    <property type="molecule type" value="Genomic_DNA"/>
</dbReference>
<feature type="compositionally biased region" description="Polar residues" evidence="1">
    <location>
        <begin position="137"/>
        <end position="147"/>
    </location>
</feature>
<reference evidence="2 3" key="1">
    <citation type="submission" date="2014-02" db="EMBL/GenBank/DDBJ databases">
        <title>Transposable element dynamics among asymbiotic and ectomycorrhizal Amanita fungi.</title>
        <authorList>
            <consortium name="DOE Joint Genome Institute"/>
            <person name="Hess J."/>
            <person name="Skrede I."/>
            <person name="Wolfe B."/>
            <person name="LaButti K."/>
            <person name="Ohm R.A."/>
            <person name="Grigoriev I.V."/>
            <person name="Pringle A."/>
        </authorList>
    </citation>
    <scope>NUCLEOTIDE SEQUENCE [LARGE SCALE GENOMIC DNA]</scope>
    <source>
        <strain evidence="2 3">SKay4041</strain>
    </source>
</reference>
<accession>A0A2A9NF76</accession>
<evidence type="ECO:0000313" key="3">
    <source>
        <dbReference type="Proteomes" id="UP000242287"/>
    </source>
</evidence>
<feature type="region of interest" description="Disordered" evidence="1">
    <location>
        <begin position="113"/>
        <end position="185"/>
    </location>
</feature>
<dbReference type="Proteomes" id="UP000242287">
    <property type="component" value="Unassembled WGS sequence"/>
</dbReference>
<evidence type="ECO:0000313" key="2">
    <source>
        <dbReference type="EMBL" id="PFH46362.1"/>
    </source>
</evidence>
<organism evidence="2 3">
    <name type="scientific">Amanita thiersii Skay4041</name>
    <dbReference type="NCBI Taxonomy" id="703135"/>
    <lineage>
        <taxon>Eukaryota</taxon>
        <taxon>Fungi</taxon>
        <taxon>Dikarya</taxon>
        <taxon>Basidiomycota</taxon>
        <taxon>Agaricomycotina</taxon>
        <taxon>Agaricomycetes</taxon>
        <taxon>Agaricomycetidae</taxon>
        <taxon>Agaricales</taxon>
        <taxon>Pluteineae</taxon>
        <taxon>Amanitaceae</taxon>
        <taxon>Amanita</taxon>
    </lineage>
</organism>
<evidence type="ECO:0000256" key="1">
    <source>
        <dbReference type="SAM" id="MobiDB-lite"/>
    </source>
</evidence>
<name>A0A2A9NF76_9AGAR</name>